<keyword evidence="12" id="KW-1185">Reference proteome</keyword>
<dbReference type="InterPro" id="IPR038726">
    <property type="entry name" value="PDDEXK_AddAB-type"/>
</dbReference>
<dbReference type="Gene3D" id="3.90.320.10">
    <property type="match status" value="1"/>
</dbReference>
<dbReference type="Proteomes" id="UP001139150">
    <property type="component" value="Unassembled WGS sequence"/>
</dbReference>
<gene>
    <name evidence="11" type="ORF">MF646_16650</name>
</gene>
<organism evidence="11 12">
    <name type="scientific">Halalkalibacter alkaliphilus</name>
    <dbReference type="NCBI Taxonomy" id="2917993"/>
    <lineage>
        <taxon>Bacteria</taxon>
        <taxon>Bacillati</taxon>
        <taxon>Bacillota</taxon>
        <taxon>Bacilli</taxon>
        <taxon>Bacillales</taxon>
        <taxon>Bacillaceae</taxon>
        <taxon>Halalkalibacter</taxon>
    </lineage>
</organism>
<dbReference type="InterPro" id="IPR011604">
    <property type="entry name" value="PDDEXK-like_dom_sf"/>
</dbReference>
<dbReference type="SUPFAM" id="SSF52980">
    <property type="entry name" value="Restriction endonuclease-like"/>
    <property type="match status" value="1"/>
</dbReference>
<keyword evidence="4" id="KW-0378">Hydrolase</keyword>
<evidence type="ECO:0000259" key="10">
    <source>
        <dbReference type="Pfam" id="PF12705"/>
    </source>
</evidence>
<dbReference type="AlphaFoldDB" id="A0A9X2CVS6"/>
<dbReference type="GO" id="GO:0006281">
    <property type="term" value="P:DNA repair"/>
    <property type="evidence" value="ECO:0007669"/>
    <property type="project" value="UniProtKB-KW"/>
</dbReference>
<accession>A0A9X2CVS6</accession>
<evidence type="ECO:0000313" key="11">
    <source>
        <dbReference type="EMBL" id="MCL7748754.1"/>
    </source>
</evidence>
<keyword evidence="6" id="KW-0269">Exonuclease</keyword>
<keyword evidence="7" id="KW-0067">ATP-binding</keyword>
<dbReference type="GO" id="GO:0004527">
    <property type="term" value="F:exonuclease activity"/>
    <property type="evidence" value="ECO:0007669"/>
    <property type="project" value="UniProtKB-KW"/>
</dbReference>
<dbReference type="GO" id="GO:0006310">
    <property type="term" value="P:DNA recombination"/>
    <property type="evidence" value="ECO:0007669"/>
    <property type="project" value="TreeGrafter"/>
</dbReference>
<dbReference type="InterPro" id="IPR011335">
    <property type="entry name" value="Restrct_endonuc-II-like"/>
</dbReference>
<keyword evidence="2" id="KW-0547">Nucleotide-binding</keyword>
<keyword evidence="9" id="KW-0234">DNA repair</keyword>
<dbReference type="InterPro" id="IPR027417">
    <property type="entry name" value="P-loop_NTPase"/>
</dbReference>
<keyword evidence="3" id="KW-0227">DNA damage</keyword>
<dbReference type="Gene3D" id="3.40.50.300">
    <property type="entry name" value="P-loop containing nucleotide triphosphate hydrolases"/>
    <property type="match status" value="1"/>
</dbReference>
<keyword evidence="1" id="KW-0540">Nuclease</keyword>
<evidence type="ECO:0000256" key="5">
    <source>
        <dbReference type="ARBA" id="ARBA00022806"/>
    </source>
</evidence>
<protein>
    <submittedName>
        <fullName evidence="11">PD-(D/E)XK nuclease family protein</fullName>
    </submittedName>
</protein>
<evidence type="ECO:0000256" key="3">
    <source>
        <dbReference type="ARBA" id="ARBA00022763"/>
    </source>
</evidence>
<evidence type="ECO:0000256" key="6">
    <source>
        <dbReference type="ARBA" id="ARBA00022839"/>
    </source>
</evidence>
<evidence type="ECO:0000256" key="4">
    <source>
        <dbReference type="ARBA" id="ARBA00022801"/>
    </source>
</evidence>
<evidence type="ECO:0000256" key="7">
    <source>
        <dbReference type="ARBA" id="ARBA00022840"/>
    </source>
</evidence>
<evidence type="ECO:0000256" key="9">
    <source>
        <dbReference type="ARBA" id="ARBA00023204"/>
    </source>
</evidence>
<dbReference type="GO" id="GO:0003677">
    <property type="term" value="F:DNA binding"/>
    <property type="evidence" value="ECO:0007669"/>
    <property type="project" value="UniProtKB-KW"/>
</dbReference>
<name>A0A9X2CVS6_9BACI</name>
<keyword evidence="5" id="KW-0347">Helicase</keyword>
<dbReference type="GO" id="GO:0005524">
    <property type="term" value="F:ATP binding"/>
    <property type="evidence" value="ECO:0007669"/>
    <property type="project" value="UniProtKB-KW"/>
</dbReference>
<dbReference type="GO" id="GO:0004386">
    <property type="term" value="F:helicase activity"/>
    <property type="evidence" value="ECO:0007669"/>
    <property type="project" value="UniProtKB-KW"/>
</dbReference>
<dbReference type="SUPFAM" id="SSF52540">
    <property type="entry name" value="P-loop containing nucleoside triphosphate hydrolases"/>
    <property type="match status" value="1"/>
</dbReference>
<dbReference type="EMBL" id="JAKRYL010000019">
    <property type="protein sequence ID" value="MCL7748754.1"/>
    <property type="molecule type" value="Genomic_DNA"/>
</dbReference>
<dbReference type="PANTHER" id="PTHR30591">
    <property type="entry name" value="RECBCD ENZYME SUBUNIT RECC"/>
    <property type="match status" value="1"/>
</dbReference>
<dbReference type="Pfam" id="PF12705">
    <property type="entry name" value="PDDEXK_1"/>
    <property type="match status" value="1"/>
</dbReference>
<feature type="domain" description="PD-(D/E)XK endonuclease-like" evidence="10">
    <location>
        <begin position="706"/>
        <end position="979"/>
    </location>
</feature>
<evidence type="ECO:0000313" key="12">
    <source>
        <dbReference type="Proteomes" id="UP001139150"/>
    </source>
</evidence>
<evidence type="ECO:0000256" key="1">
    <source>
        <dbReference type="ARBA" id="ARBA00022722"/>
    </source>
</evidence>
<proteinExistence type="predicted"/>
<reference evidence="11" key="1">
    <citation type="submission" date="2022-02" db="EMBL/GenBank/DDBJ databases">
        <title>Halalkalibacter sp. nov. isolated from Lonar Lake, India.</title>
        <authorList>
            <person name="Joshi A."/>
            <person name="Thite S."/>
            <person name="Lodha T."/>
        </authorList>
    </citation>
    <scope>NUCLEOTIDE SEQUENCE</scope>
    <source>
        <strain evidence="11">MEB205</strain>
    </source>
</reference>
<evidence type="ECO:0000256" key="2">
    <source>
        <dbReference type="ARBA" id="ARBA00022741"/>
    </source>
</evidence>
<comment type="caution">
    <text evidence="11">The sequence shown here is derived from an EMBL/GenBank/DDBJ whole genome shotgun (WGS) entry which is preliminary data.</text>
</comment>
<dbReference type="PANTHER" id="PTHR30591:SF1">
    <property type="entry name" value="RECBCD ENZYME SUBUNIT RECC"/>
    <property type="match status" value="1"/>
</dbReference>
<sequence length="1011" mass="117927">MSVIFQQLEQVIDDHFLTEKVFVVPSHRDGKLAIQGLAKRGKSVLNVKVKTFHDLAMEQVQSKLKKSNLTTLPNVVGRQFIFQALKHLKVKNELTYFKDVQLTPSFCQSFYQTLLDMKQVNVSLESFPEEAFLKGEKGQDIKKVFAIYEEKRKQAKFIDVADLFQLAKKSESPARRERVYVFFPHEAYHVLEKEFFLHYTKDATVIPLELPEVDGGEPLSVMIKREEPVTTNHPFKNLYQVEKAIEEGIPSFSLSAAISEDEEIQSVYRQLKLKEIPFDETVLFYTSQRPYIESLLRLQQKLNLPITFGEGIPMELTKPGKFLKGIFRWIRDDYNVATLAKVLREGAFDYNAVPLPGERMVKLLKDCDIRFGKERYLQKLQEKLDSYKEKEKQGVINLEGRIDQYKQLLKWMSDFLALIPVTKPWEQVNYNDWLENVKVFISTYANGGKQFDEDRQLFNKLAKEELLKAVEQVLDVQSEHLTFSEAISFTEQWLLSLPIGARNPLPGHLHVSPHRNGLYVDRDHVFIVGMDNGKFPGRVKEDPLLLDRERKKIHEEMTLGKAFVKRNSFLFVQVLLATKGQVHLSFPFMDTVENRQSSPAHLFLQLFRIESKDPDSTGERLMEHMQKDVHFIQEDIRSMLQQTEWFGAQIWNNHQLDDALLKEESFENIVQGFKARNARLEESVTEYDGFVSYKEDLDPRENKSMLSPSRLEQLGTCPYSYFLRYVLKIEEEEEEENDRYSWLDAAKRGSVLHDVFERFYRTLKEKNEKPSFEKHLSLILDLCREVLLEKREQLPPPSEMVYELESQEMLESCSLFLKAEEEASEDGEPLFFEYTFGMDGSNPAVIDLPYGKQLQLRGKIDRIDRRPDGTYTVIDYKTGSSYGYGEKNYFNGGRKLQHILYAKAFEKLVEHEGGRVSSSVYIFPTLKGQGERAYRTHSEEQKEAFAQIVDHLCNYLKEGHFPYTDNEDDCKFCNFKRICSRHTYGEELLRKKAKDERATGWQALEEVRKHD</sequence>
<evidence type="ECO:0000256" key="8">
    <source>
        <dbReference type="ARBA" id="ARBA00023125"/>
    </source>
</evidence>
<dbReference type="RefSeq" id="WP_250097643.1">
    <property type="nucleotide sequence ID" value="NZ_JAKRYL010000019.1"/>
</dbReference>
<keyword evidence="8" id="KW-0238">DNA-binding</keyword>